<accession>A0A550CP86</accession>
<gene>
    <name evidence="1" type="ORF">BD626DRAFT_565699</name>
</gene>
<dbReference type="AlphaFoldDB" id="A0A550CP86"/>
<organism evidence="1 2">
    <name type="scientific">Schizophyllum amplum</name>
    <dbReference type="NCBI Taxonomy" id="97359"/>
    <lineage>
        <taxon>Eukaryota</taxon>
        <taxon>Fungi</taxon>
        <taxon>Dikarya</taxon>
        <taxon>Basidiomycota</taxon>
        <taxon>Agaricomycotina</taxon>
        <taxon>Agaricomycetes</taxon>
        <taxon>Agaricomycetidae</taxon>
        <taxon>Agaricales</taxon>
        <taxon>Schizophyllaceae</taxon>
        <taxon>Schizophyllum</taxon>
    </lineage>
</organism>
<sequence length="97" mass="10438">MSEEPSDEYISAFTATMPDPSKAIISAAAIYQLLLILPGRPAPPTLNILDCIQRLQDDPVTLDLITQAHRSGDYTEARARVRGLQTQQTGAPGSSTV</sequence>
<evidence type="ECO:0000313" key="1">
    <source>
        <dbReference type="EMBL" id="TRM66605.1"/>
    </source>
</evidence>
<keyword evidence="2" id="KW-1185">Reference proteome</keyword>
<dbReference type="EMBL" id="VDMD01000003">
    <property type="protein sequence ID" value="TRM66605.1"/>
    <property type="molecule type" value="Genomic_DNA"/>
</dbReference>
<dbReference type="Proteomes" id="UP000320762">
    <property type="component" value="Unassembled WGS sequence"/>
</dbReference>
<reference evidence="1 2" key="1">
    <citation type="journal article" date="2019" name="New Phytol.">
        <title>Comparative genomics reveals unique wood-decay strategies and fruiting body development in the Schizophyllaceae.</title>
        <authorList>
            <person name="Almasi E."/>
            <person name="Sahu N."/>
            <person name="Krizsan K."/>
            <person name="Balint B."/>
            <person name="Kovacs G.M."/>
            <person name="Kiss B."/>
            <person name="Cseklye J."/>
            <person name="Drula E."/>
            <person name="Henrissat B."/>
            <person name="Nagy I."/>
            <person name="Chovatia M."/>
            <person name="Adam C."/>
            <person name="LaButti K."/>
            <person name="Lipzen A."/>
            <person name="Riley R."/>
            <person name="Grigoriev I.V."/>
            <person name="Nagy L.G."/>
        </authorList>
    </citation>
    <scope>NUCLEOTIDE SEQUENCE [LARGE SCALE GENOMIC DNA]</scope>
    <source>
        <strain evidence="1 2">NL-1724</strain>
    </source>
</reference>
<proteinExistence type="predicted"/>
<evidence type="ECO:0000313" key="2">
    <source>
        <dbReference type="Proteomes" id="UP000320762"/>
    </source>
</evidence>
<protein>
    <submittedName>
        <fullName evidence="1">Uncharacterized protein</fullName>
    </submittedName>
</protein>
<comment type="caution">
    <text evidence="1">The sequence shown here is derived from an EMBL/GenBank/DDBJ whole genome shotgun (WGS) entry which is preliminary data.</text>
</comment>
<name>A0A550CP86_9AGAR</name>